<reference evidence="4 5" key="1">
    <citation type="submission" date="2019-01" db="EMBL/GenBank/DDBJ databases">
        <title>Sequencing of cultivated peanut Arachis hypogaea provides insights into genome evolution and oil improvement.</title>
        <authorList>
            <person name="Chen X."/>
        </authorList>
    </citation>
    <scope>NUCLEOTIDE SEQUENCE [LARGE SCALE GENOMIC DNA]</scope>
    <source>
        <strain evidence="5">cv. Fuhuasheng</strain>
        <tissue evidence="4">Leaves</tissue>
    </source>
</reference>
<dbReference type="Proteomes" id="UP000289738">
    <property type="component" value="Unassembled WGS sequence"/>
</dbReference>
<dbReference type="GO" id="GO:0009395">
    <property type="term" value="P:phospholipid catabolic process"/>
    <property type="evidence" value="ECO:0007669"/>
    <property type="project" value="TreeGrafter"/>
</dbReference>
<dbReference type="PROSITE" id="PS50004">
    <property type="entry name" value="C2"/>
    <property type="match status" value="1"/>
</dbReference>
<dbReference type="SMART" id="SM00239">
    <property type="entry name" value="C2"/>
    <property type="match status" value="1"/>
</dbReference>
<dbReference type="AlphaFoldDB" id="A0A444WQW6"/>
<evidence type="ECO:0000313" key="4">
    <source>
        <dbReference type="EMBL" id="RYQ79810.1"/>
    </source>
</evidence>
<dbReference type="SUPFAM" id="SSF49562">
    <property type="entry name" value="C2 domain (Calcium/lipid-binding domain, CaLB)"/>
    <property type="match status" value="1"/>
</dbReference>
<keyword evidence="2" id="KW-0443">Lipid metabolism</keyword>
<comment type="caution">
    <text evidence="4">The sequence shown here is derived from an EMBL/GenBank/DDBJ whole genome shotgun (WGS) entry which is preliminary data.</text>
</comment>
<dbReference type="EMBL" id="SDMP01000021">
    <property type="protein sequence ID" value="RYQ79810.1"/>
    <property type="molecule type" value="Genomic_DNA"/>
</dbReference>
<sequence>MNLGGKIEGHVSQNLSTSDPYVTVSVSGAVIARSFVIRNSENPVWMQHFNVPVAHHAAEVHFVVKDSDYVGSQIIGAVGIPVERLIDGTKVEGVFPILNASGKPCKHGAVLNLSVQYTHVDKGPITGCPREPWHDLHSRIDGPAAYDILTNFEERWLRAIKMSKLQKMKSSYDDSLLKVDRIADIVGIDQVTSLNGEDNRETWHVQVLIIDRKRILPLSVYMLLTVTTFF</sequence>
<name>A0A444WQW6_ARAHY</name>
<evidence type="ECO:0000256" key="2">
    <source>
        <dbReference type="ARBA" id="ARBA00023098"/>
    </source>
</evidence>
<keyword evidence="1" id="KW-0677">Repeat</keyword>
<dbReference type="SUPFAM" id="SSF56024">
    <property type="entry name" value="Phospholipase D/nuclease"/>
    <property type="match status" value="1"/>
</dbReference>
<dbReference type="PANTHER" id="PTHR18896">
    <property type="entry name" value="PHOSPHOLIPASE D"/>
    <property type="match status" value="1"/>
</dbReference>
<dbReference type="InterPro" id="IPR035892">
    <property type="entry name" value="C2_domain_sf"/>
</dbReference>
<dbReference type="Gene3D" id="2.60.40.150">
    <property type="entry name" value="C2 domain"/>
    <property type="match status" value="1"/>
</dbReference>
<dbReference type="InterPro" id="IPR000008">
    <property type="entry name" value="C2_dom"/>
</dbReference>
<dbReference type="PANTHER" id="PTHR18896:SF130">
    <property type="entry name" value="PHOSPHOLIPASE D GAMMA 2-RELATED"/>
    <property type="match status" value="1"/>
</dbReference>
<organism evidence="4 5">
    <name type="scientific">Arachis hypogaea</name>
    <name type="common">Peanut</name>
    <dbReference type="NCBI Taxonomy" id="3818"/>
    <lineage>
        <taxon>Eukaryota</taxon>
        <taxon>Viridiplantae</taxon>
        <taxon>Streptophyta</taxon>
        <taxon>Embryophyta</taxon>
        <taxon>Tracheophyta</taxon>
        <taxon>Spermatophyta</taxon>
        <taxon>Magnoliopsida</taxon>
        <taxon>eudicotyledons</taxon>
        <taxon>Gunneridae</taxon>
        <taxon>Pentapetalae</taxon>
        <taxon>rosids</taxon>
        <taxon>fabids</taxon>
        <taxon>Fabales</taxon>
        <taxon>Fabaceae</taxon>
        <taxon>Papilionoideae</taxon>
        <taxon>50 kb inversion clade</taxon>
        <taxon>dalbergioids sensu lato</taxon>
        <taxon>Dalbergieae</taxon>
        <taxon>Pterocarpus clade</taxon>
        <taxon>Arachis</taxon>
    </lineage>
</organism>
<evidence type="ECO:0000313" key="5">
    <source>
        <dbReference type="Proteomes" id="UP000289738"/>
    </source>
</evidence>
<dbReference type="CDD" id="cd04015">
    <property type="entry name" value="C2_plant_PLD"/>
    <property type="match status" value="1"/>
</dbReference>
<protein>
    <recommendedName>
        <fullName evidence="3">C2 domain-containing protein</fullName>
    </recommendedName>
</protein>
<proteinExistence type="predicted"/>
<gene>
    <name evidence="4" type="ORF">Ahy_Scaffold1g106625</name>
</gene>
<evidence type="ECO:0000256" key="1">
    <source>
        <dbReference type="ARBA" id="ARBA00022737"/>
    </source>
</evidence>
<accession>A0A444WQW6</accession>
<dbReference type="GO" id="GO:0004630">
    <property type="term" value="F:phospholipase D activity"/>
    <property type="evidence" value="ECO:0007669"/>
    <property type="project" value="TreeGrafter"/>
</dbReference>
<dbReference type="Gene3D" id="3.30.870.10">
    <property type="entry name" value="Endonuclease Chain A"/>
    <property type="match status" value="1"/>
</dbReference>
<feature type="domain" description="C2" evidence="3">
    <location>
        <begin position="1"/>
        <end position="95"/>
    </location>
</feature>
<evidence type="ECO:0000259" key="3">
    <source>
        <dbReference type="PROSITE" id="PS50004"/>
    </source>
</evidence>
<dbReference type="InterPro" id="IPR015679">
    <property type="entry name" value="PLipase_D_fam"/>
</dbReference>
<dbReference type="Pfam" id="PF00168">
    <property type="entry name" value="C2"/>
    <property type="match status" value="1"/>
</dbReference>
<dbReference type="GO" id="GO:0005886">
    <property type="term" value="C:plasma membrane"/>
    <property type="evidence" value="ECO:0007669"/>
    <property type="project" value="TreeGrafter"/>
</dbReference>
<keyword evidence="5" id="KW-1185">Reference proteome</keyword>